<keyword evidence="1 3" id="KW-0597">Phosphoprotein</keyword>
<dbReference type="AlphaFoldDB" id="A0A5N7MI83"/>
<comment type="caution">
    <text evidence="6">The sequence shown here is derived from an EMBL/GenBank/DDBJ whole genome shotgun (WGS) entry which is preliminary data.</text>
</comment>
<evidence type="ECO:0000256" key="2">
    <source>
        <dbReference type="ARBA" id="ARBA00023125"/>
    </source>
</evidence>
<accession>A0A5N7MI83</accession>
<feature type="domain" description="HTH luxR-type" evidence="4">
    <location>
        <begin position="143"/>
        <end position="208"/>
    </location>
</feature>
<dbReference type="GO" id="GO:0003677">
    <property type="term" value="F:DNA binding"/>
    <property type="evidence" value="ECO:0007669"/>
    <property type="project" value="UniProtKB-KW"/>
</dbReference>
<dbReference type="PROSITE" id="PS50110">
    <property type="entry name" value="RESPONSE_REGULATORY"/>
    <property type="match status" value="1"/>
</dbReference>
<dbReference type="SMART" id="SM00421">
    <property type="entry name" value="HTH_LUXR"/>
    <property type="match status" value="1"/>
</dbReference>
<dbReference type="PANTHER" id="PTHR45566:SF2">
    <property type="entry name" value="NARL SUBFAMILY"/>
    <property type="match status" value="1"/>
</dbReference>
<dbReference type="InterPro" id="IPR000792">
    <property type="entry name" value="Tscrpt_reg_LuxR_C"/>
</dbReference>
<organism evidence="6 7">
    <name type="scientific">Microvirga tunisiensis</name>
    <dbReference type="NCBI Taxonomy" id="2108360"/>
    <lineage>
        <taxon>Bacteria</taxon>
        <taxon>Pseudomonadati</taxon>
        <taxon>Pseudomonadota</taxon>
        <taxon>Alphaproteobacteria</taxon>
        <taxon>Hyphomicrobiales</taxon>
        <taxon>Methylobacteriaceae</taxon>
        <taxon>Microvirga</taxon>
    </lineage>
</organism>
<evidence type="ECO:0000256" key="3">
    <source>
        <dbReference type="PROSITE-ProRule" id="PRU00169"/>
    </source>
</evidence>
<feature type="modified residue" description="4-aspartylphosphate" evidence="3">
    <location>
        <position position="57"/>
    </location>
</feature>
<dbReference type="PROSITE" id="PS50043">
    <property type="entry name" value="HTH_LUXR_2"/>
    <property type="match status" value="1"/>
</dbReference>
<proteinExistence type="predicted"/>
<dbReference type="InterPro" id="IPR011006">
    <property type="entry name" value="CheY-like_superfamily"/>
</dbReference>
<dbReference type="InterPro" id="IPR051015">
    <property type="entry name" value="EvgA-like"/>
</dbReference>
<sequence>MSEETCVVVVDDHALLRRGVVRALALDDSIKVVAEGASAADAVELTRMYAPDLILLDISMPGNGIEAARAIRDLEVSTRVVMLTVSGDEDDVTHALEAGAVGYLLKGTDALDLITAVKSVKAGESFISPNLALRILSDDAQAKASPLAPLSEYEKRTLCLISEGLNNREIGEQLAVTEKMVQDNVTDIFRKLRARNRAEEALVVEQIWVGLQSRLKLH</sequence>
<dbReference type="SUPFAM" id="SSF46894">
    <property type="entry name" value="C-terminal effector domain of the bipartite response regulators"/>
    <property type="match status" value="1"/>
</dbReference>
<dbReference type="SUPFAM" id="SSF52172">
    <property type="entry name" value="CheY-like"/>
    <property type="match status" value="1"/>
</dbReference>
<dbReference type="PANTHER" id="PTHR45566">
    <property type="entry name" value="HTH-TYPE TRANSCRIPTIONAL REGULATOR YHJB-RELATED"/>
    <property type="match status" value="1"/>
</dbReference>
<keyword evidence="2" id="KW-0238">DNA-binding</keyword>
<dbReference type="GO" id="GO:0000160">
    <property type="term" value="P:phosphorelay signal transduction system"/>
    <property type="evidence" value="ECO:0007669"/>
    <property type="project" value="InterPro"/>
</dbReference>
<evidence type="ECO:0000259" key="4">
    <source>
        <dbReference type="PROSITE" id="PS50043"/>
    </source>
</evidence>
<dbReference type="RefSeq" id="WP_152712805.1">
    <property type="nucleotide sequence ID" value="NZ_VOSJ01000210.1"/>
</dbReference>
<dbReference type="PRINTS" id="PR00038">
    <property type="entry name" value="HTHLUXR"/>
</dbReference>
<dbReference type="GO" id="GO:0006355">
    <property type="term" value="P:regulation of DNA-templated transcription"/>
    <property type="evidence" value="ECO:0007669"/>
    <property type="project" value="InterPro"/>
</dbReference>
<dbReference type="InterPro" id="IPR001789">
    <property type="entry name" value="Sig_transdc_resp-reg_receiver"/>
</dbReference>
<name>A0A5N7MI83_9HYPH</name>
<dbReference type="OrthoDB" id="9814495at2"/>
<dbReference type="EMBL" id="VOSK01000055">
    <property type="protein sequence ID" value="MPR26637.1"/>
    <property type="molecule type" value="Genomic_DNA"/>
</dbReference>
<keyword evidence="7" id="KW-1185">Reference proteome</keyword>
<dbReference type="Pfam" id="PF00072">
    <property type="entry name" value="Response_reg"/>
    <property type="match status" value="1"/>
</dbReference>
<evidence type="ECO:0000313" key="7">
    <source>
        <dbReference type="Proteomes" id="UP000403266"/>
    </source>
</evidence>
<gene>
    <name evidence="6" type="ORF">FS320_15770</name>
</gene>
<feature type="domain" description="Response regulatory" evidence="5">
    <location>
        <begin position="6"/>
        <end position="121"/>
    </location>
</feature>
<dbReference type="Pfam" id="PF00196">
    <property type="entry name" value="GerE"/>
    <property type="match status" value="1"/>
</dbReference>
<dbReference type="CDD" id="cd06170">
    <property type="entry name" value="LuxR_C_like"/>
    <property type="match status" value="1"/>
</dbReference>
<dbReference type="InterPro" id="IPR016032">
    <property type="entry name" value="Sig_transdc_resp-reg_C-effctor"/>
</dbReference>
<dbReference type="Gene3D" id="3.40.50.2300">
    <property type="match status" value="1"/>
</dbReference>
<reference evidence="6 7" key="1">
    <citation type="journal article" date="2019" name="Syst. Appl. Microbiol.">
        <title>Microvirga tunisiensis sp. nov., a root nodule symbiotic bacterium isolated from Lupinus micranthus and L. luteus grown in Northern Tunisia.</title>
        <authorList>
            <person name="Msaddak A."/>
            <person name="Rejili M."/>
            <person name="Duran D."/>
            <person name="Mars M."/>
            <person name="Palacios J.M."/>
            <person name="Ruiz-Argueso T."/>
            <person name="Rey L."/>
            <person name="Imperial J."/>
        </authorList>
    </citation>
    <scope>NUCLEOTIDE SEQUENCE [LARGE SCALE GENOMIC DNA]</scope>
    <source>
        <strain evidence="6 7">Lmie10</strain>
    </source>
</reference>
<dbReference type="CDD" id="cd17535">
    <property type="entry name" value="REC_NarL-like"/>
    <property type="match status" value="1"/>
</dbReference>
<evidence type="ECO:0000256" key="1">
    <source>
        <dbReference type="ARBA" id="ARBA00022553"/>
    </source>
</evidence>
<dbReference type="SMART" id="SM00448">
    <property type="entry name" value="REC"/>
    <property type="match status" value="1"/>
</dbReference>
<dbReference type="Proteomes" id="UP000403266">
    <property type="component" value="Unassembled WGS sequence"/>
</dbReference>
<evidence type="ECO:0000313" key="6">
    <source>
        <dbReference type="EMBL" id="MPR26637.1"/>
    </source>
</evidence>
<dbReference type="InterPro" id="IPR058245">
    <property type="entry name" value="NreC/VraR/RcsB-like_REC"/>
</dbReference>
<protein>
    <submittedName>
        <fullName evidence="6">Response regulator transcription factor</fullName>
    </submittedName>
</protein>
<evidence type="ECO:0000259" key="5">
    <source>
        <dbReference type="PROSITE" id="PS50110"/>
    </source>
</evidence>